<feature type="domain" description="VOC" evidence="1">
    <location>
        <begin position="21"/>
        <end position="146"/>
    </location>
</feature>
<keyword evidence="3" id="KW-1185">Reference proteome</keyword>
<dbReference type="InterPro" id="IPR004360">
    <property type="entry name" value="Glyas_Fos-R_dOase_dom"/>
</dbReference>
<dbReference type="RefSeq" id="WP_008318558.1">
    <property type="nucleotide sequence ID" value="NZ_AOLN01000006.1"/>
</dbReference>
<dbReference type="SUPFAM" id="SSF54593">
    <property type="entry name" value="Glyoxalase/Bleomycin resistance protein/Dihydroxybiphenyl dioxygenase"/>
    <property type="match status" value="1"/>
</dbReference>
<reference evidence="2 3" key="1">
    <citation type="journal article" date="2014" name="PLoS Genet.">
        <title>Phylogenetically driven sequencing of extremely halophilic archaea reveals strategies for static and dynamic osmo-response.</title>
        <authorList>
            <person name="Becker E.A."/>
            <person name="Seitzer P.M."/>
            <person name="Tritt A."/>
            <person name="Larsen D."/>
            <person name="Krusor M."/>
            <person name="Yao A.I."/>
            <person name="Wu D."/>
            <person name="Madern D."/>
            <person name="Eisen J.A."/>
            <person name="Darling A.E."/>
            <person name="Facciotti M.T."/>
        </authorList>
    </citation>
    <scope>NUCLEOTIDE SEQUENCE [LARGE SCALE GENOMIC DNA]</scope>
    <source>
        <strain evidence="2 3">ATCC BAA-1512</strain>
    </source>
</reference>
<sequence>MTDVPASDDATRLDSPGAARALGEFALRVENLPEMCAFYRDIVGLGEPLGDFGTAVFFGLGESHAGHEAIVALFDRTQLDDYAGIDQTKTSIDHFALSIDPADFDTEVERLHGHGLDLDFAYHEWVEWRSLYFADPEGNRVEFVCFDPEGAVKNEQYE</sequence>
<dbReference type="OrthoDB" id="6111at2157"/>
<dbReference type="Gene3D" id="3.10.180.10">
    <property type="entry name" value="2,3-Dihydroxybiphenyl 1,2-Dioxygenase, domain 1"/>
    <property type="match status" value="1"/>
</dbReference>
<dbReference type="AlphaFoldDB" id="M0ILQ4"/>
<dbReference type="EMBL" id="AOLN01000006">
    <property type="protein sequence ID" value="ELZ96957.1"/>
    <property type="molecule type" value="Genomic_DNA"/>
</dbReference>
<evidence type="ECO:0000313" key="3">
    <source>
        <dbReference type="Proteomes" id="UP000011550"/>
    </source>
</evidence>
<evidence type="ECO:0000313" key="2">
    <source>
        <dbReference type="EMBL" id="ELZ96957.1"/>
    </source>
</evidence>
<dbReference type="PATRIC" id="fig|662479.7.peg.876"/>
<dbReference type="PROSITE" id="PS51819">
    <property type="entry name" value="VOC"/>
    <property type="match status" value="1"/>
</dbReference>
<evidence type="ECO:0000259" key="1">
    <source>
        <dbReference type="PROSITE" id="PS51819"/>
    </source>
</evidence>
<organism evidence="2 3">
    <name type="scientific">Haloferax mucosum ATCC BAA-1512</name>
    <dbReference type="NCBI Taxonomy" id="662479"/>
    <lineage>
        <taxon>Archaea</taxon>
        <taxon>Methanobacteriati</taxon>
        <taxon>Methanobacteriota</taxon>
        <taxon>Stenosarchaea group</taxon>
        <taxon>Halobacteria</taxon>
        <taxon>Halobacteriales</taxon>
        <taxon>Haloferacaceae</taxon>
        <taxon>Haloferax</taxon>
    </lineage>
</organism>
<dbReference type="InterPro" id="IPR029068">
    <property type="entry name" value="Glyas_Bleomycin-R_OHBP_Dase"/>
</dbReference>
<name>M0ILQ4_9EURY</name>
<dbReference type="Proteomes" id="UP000011550">
    <property type="component" value="Unassembled WGS sequence"/>
</dbReference>
<dbReference type="Pfam" id="PF00903">
    <property type="entry name" value="Glyoxalase"/>
    <property type="match status" value="1"/>
</dbReference>
<protein>
    <recommendedName>
        <fullName evidence="1">VOC domain-containing protein</fullName>
    </recommendedName>
</protein>
<proteinExistence type="predicted"/>
<comment type="caution">
    <text evidence="2">The sequence shown here is derived from an EMBL/GenBank/DDBJ whole genome shotgun (WGS) entry which is preliminary data.</text>
</comment>
<accession>M0ILQ4</accession>
<dbReference type="InterPro" id="IPR037523">
    <property type="entry name" value="VOC_core"/>
</dbReference>
<gene>
    <name evidence="2" type="ORF">C440_04248</name>
</gene>